<gene>
    <name evidence="1" type="ORF">BDV96DRAFT_684733</name>
</gene>
<protein>
    <recommendedName>
        <fullName evidence="3">F-box domain-containing protein</fullName>
    </recommendedName>
</protein>
<dbReference type="AlphaFoldDB" id="A0A6A5ZJ44"/>
<dbReference type="Proteomes" id="UP000799770">
    <property type="component" value="Unassembled WGS sequence"/>
</dbReference>
<evidence type="ECO:0008006" key="3">
    <source>
        <dbReference type="Google" id="ProtNLM"/>
    </source>
</evidence>
<keyword evidence="2" id="KW-1185">Reference proteome</keyword>
<name>A0A6A5ZJ44_9PLEO</name>
<accession>A0A6A5ZJ44</accession>
<reference evidence="1" key="1">
    <citation type="journal article" date="2020" name="Stud. Mycol.">
        <title>101 Dothideomycetes genomes: a test case for predicting lifestyles and emergence of pathogens.</title>
        <authorList>
            <person name="Haridas S."/>
            <person name="Albert R."/>
            <person name="Binder M."/>
            <person name="Bloem J."/>
            <person name="Labutti K."/>
            <person name="Salamov A."/>
            <person name="Andreopoulos B."/>
            <person name="Baker S."/>
            <person name="Barry K."/>
            <person name="Bills G."/>
            <person name="Bluhm B."/>
            <person name="Cannon C."/>
            <person name="Castanera R."/>
            <person name="Culley D."/>
            <person name="Daum C."/>
            <person name="Ezra D."/>
            <person name="Gonzalez J."/>
            <person name="Henrissat B."/>
            <person name="Kuo A."/>
            <person name="Liang C."/>
            <person name="Lipzen A."/>
            <person name="Lutzoni F."/>
            <person name="Magnuson J."/>
            <person name="Mondo S."/>
            <person name="Nolan M."/>
            <person name="Ohm R."/>
            <person name="Pangilinan J."/>
            <person name="Park H.-J."/>
            <person name="Ramirez L."/>
            <person name="Alfaro M."/>
            <person name="Sun H."/>
            <person name="Tritt A."/>
            <person name="Yoshinaga Y."/>
            <person name="Zwiers L.-H."/>
            <person name="Turgeon B."/>
            <person name="Goodwin S."/>
            <person name="Spatafora J."/>
            <person name="Crous P."/>
            <person name="Grigoriev I."/>
        </authorList>
    </citation>
    <scope>NUCLEOTIDE SEQUENCE</scope>
    <source>
        <strain evidence="1">CBS 627.86</strain>
    </source>
</reference>
<evidence type="ECO:0000313" key="2">
    <source>
        <dbReference type="Proteomes" id="UP000799770"/>
    </source>
</evidence>
<proteinExistence type="predicted"/>
<dbReference type="EMBL" id="ML977316">
    <property type="protein sequence ID" value="KAF2119156.1"/>
    <property type="molecule type" value="Genomic_DNA"/>
</dbReference>
<dbReference type="OrthoDB" id="3935706at2759"/>
<organism evidence="1 2">
    <name type="scientific">Lophiotrema nucula</name>
    <dbReference type="NCBI Taxonomy" id="690887"/>
    <lineage>
        <taxon>Eukaryota</taxon>
        <taxon>Fungi</taxon>
        <taxon>Dikarya</taxon>
        <taxon>Ascomycota</taxon>
        <taxon>Pezizomycotina</taxon>
        <taxon>Dothideomycetes</taxon>
        <taxon>Pleosporomycetidae</taxon>
        <taxon>Pleosporales</taxon>
        <taxon>Lophiotremataceae</taxon>
        <taxon>Lophiotrema</taxon>
    </lineage>
</organism>
<evidence type="ECO:0000313" key="1">
    <source>
        <dbReference type="EMBL" id="KAF2119156.1"/>
    </source>
</evidence>
<sequence length="247" mass="28605">MYVTRWATEDEVREYQLLSYDAPAHATELFSVFLSTALEAGLIPNLQWNSDLELSPLPPALRDPRVEFVQCLENGFEEAYVLLILALLPNLERLCIKDFVHYKELDRNLFLSRSTTALRKLQELEIVGPEADRDLQQRYSLEILDILPFLRILKFELIILEVYPNPCQLLCIIRLFDVVIAKGKLRDLLTSCEPLVKFEYIVDTYQCYSDGEVFSWSDIAHALSFSQTTLKYLGLYDRGTDLTRTIL</sequence>